<sequence length="289" mass="30913">MKTHHTGVHSSSHSGHEQFTGLADQDAAIDAYLDGLLRDPESEPYWSTDATDVVDHYDDGLSDDAMGDFEQIKRPVGLSLVDLSKYKTVVIDEQVAAQQTSSLPQPEEPSSDALSLEMVAQESIELAEEDEAPVSASLAEASEEVVSAAVPKLESGWQVFALGHLKVALPSTEIFDIIDGASLRPIPGAPANVAGAVRFQDRSRMILSLDAWLPKVTGDSRVVLLGAQGLWGVRVGAEIVDLTWDEAGTSWRDASERDAGRPWLAGVNRAAGVAFLAVESLRSALNASR</sequence>
<accession>D0KYP9</accession>
<evidence type="ECO:0000313" key="1">
    <source>
        <dbReference type="EMBL" id="ACX95572.1"/>
    </source>
</evidence>
<protein>
    <recommendedName>
        <fullName evidence="3">CheW protein</fullName>
    </recommendedName>
</protein>
<evidence type="ECO:0000313" key="2">
    <source>
        <dbReference type="Proteomes" id="UP000009102"/>
    </source>
</evidence>
<dbReference type="AlphaFoldDB" id="D0KYP9"/>
<dbReference type="KEGG" id="hna:Hneap_0723"/>
<dbReference type="SUPFAM" id="SSF50341">
    <property type="entry name" value="CheW-like"/>
    <property type="match status" value="1"/>
</dbReference>
<keyword evidence="2" id="KW-1185">Reference proteome</keyword>
<evidence type="ECO:0008006" key="3">
    <source>
        <dbReference type="Google" id="ProtNLM"/>
    </source>
</evidence>
<gene>
    <name evidence="1" type="ordered locus">Hneap_0723</name>
</gene>
<dbReference type="RefSeq" id="WP_012823608.1">
    <property type="nucleotide sequence ID" value="NC_013422.1"/>
</dbReference>
<dbReference type="InterPro" id="IPR036061">
    <property type="entry name" value="CheW-like_dom_sf"/>
</dbReference>
<dbReference type="HOGENOM" id="CLU_962301_0_0_6"/>
<dbReference type="GO" id="GO:0007165">
    <property type="term" value="P:signal transduction"/>
    <property type="evidence" value="ECO:0007669"/>
    <property type="project" value="InterPro"/>
</dbReference>
<dbReference type="EMBL" id="CP001801">
    <property type="protein sequence ID" value="ACX95572.1"/>
    <property type="molecule type" value="Genomic_DNA"/>
</dbReference>
<dbReference type="Proteomes" id="UP000009102">
    <property type="component" value="Chromosome"/>
</dbReference>
<proteinExistence type="predicted"/>
<dbReference type="GO" id="GO:0006935">
    <property type="term" value="P:chemotaxis"/>
    <property type="evidence" value="ECO:0007669"/>
    <property type="project" value="InterPro"/>
</dbReference>
<dbReference type="OrthoDB" id="5801942at2"/>
<organism evidence="1 2">
    <name type="scientific">Halothiobacillus neapolitanus (strain ATCC 23641 / DSM 15147 / CIP 104769 / NCIMB 8539 / c2)</name>
    <name type="common">Thiobacillus neapolitanus</name>
    <dbReference type="NCBI Taxonomy" id="555778"/>
    <lineage>
        <taxon>Bacteria</taxon>
        <taxon>Pseudomonadati</taxon>
        <taxon>Pseudomonadota</taxon>
        <taxon>Gammaproteobacteria</taxon>
        <taxon>Chromatiales</taxon>
        <taxon>Halothiobacillaceae</taxon>
        <taxon>Halothiobacillus</taxon>
    </lineage>
</organism>
<name>D0KYP9_HALNC</name>
<dbReference type="STRING" id="555778.Hneap_0723"/>
<reference evidence="1 2" key="1">
    <citation type="submission" date="2009-10" db="EMBL/GenBank/DDBJ databases">
        <title>Complete sequence of Halothiobacillus neapolitanus c2.</title>
        <authorList>
            <consortium name="US DOE Joint Genome Institute"/>
            <person name="Lucas S."/>
            <person name="Copeland A."/>
            <person name="Lapidus A."/>
            <person name="Glavina del Rio T."/>
            <person name="Tice H."/>
            <person name="Bruce D."/>
            <person name="Goodwin L."/>
            <person name="Pitluck S."/>
            <person name="Davenport K."/>
            <person name="Brettin T."/>
            <person name="Detter J.C."/>
            <person name="Han C."/>
            <person name="Tapia R."/>
            <person name="Larimer F."/>
            <person name="Land M."/>
            <person name="Hauser L."/>
            <person name="Kyrpides N."/>
            <person name="Mikhailova N."/>
            <person name="Kerfeld C."/>
            <person name="Cannon G."/>
            <person name="Heinhort S."/>
        </authorList>
    </citation>
    <scope>NUCLEOTIDE SEQUENCE [LARGE SCALE GENOMIC DNA]</scope>
    <source>
        <strain evidence="2">ATCC 23641 / c2</strain>
    </source>
</reference>